<keyword evidence="2" id="KW-1185">Reference proteome</keyword>
<dbReference type="GO" id="GO:0016255">
    <property type="term" value="P:attachment of GPI anchor to protein"/>
    <property type="evidence" value="ECO:0007669"/>
    <property type="project" value="InterPro"/>
</dbReference>
<dbReference type="KEGG" id="dpp:DICPUDRAFT_154173"/>
<dbReference type="EMBL" id="GL871128">
    <property type="protein sequence ID" value="EGC33729.1"/>
    <property type="molecule type" value="Genomic_DNA"/>
</dbReference>
<organism evidence="1 2">
    <name type="scientific">Dictyostelium purpureum</name>
    <name type="common">Slime mold</name>
    <dbReference type="NCBI Taxonomy" id="5786"/>
    <lineage>
        <taxon>Eukaryota</taxon>
        <taxon>Amoebozoa</taxon>
        <taxon>Evosea</taxon>
        <taxon>Eumycetozoa</taxon>
        <taxon>Dictyostelia</taxon>
        <taxon>Dictyosteliales</taxon>
        <taxon>Dictyosteliaceae</taxon>
        <taxon>Dictyostelium</taxon>
    </lineage>
</organism>
<dbReference type="RefSeq" id="XP_003289728.1">
    <property type="nucleotide sequence ID" value="XM_003289680.1"/>
</dbReference>
<dbReference type="OrthoDB" id="331263at2759"/>
<dbReference type="Proteomes" id="UP000001064">
    <property type="component" value="Unassembled WGS sequence"/>
</dbReference>
<proteinExistence type="predicted"/>
<dbReference type="VEuPathDB" id="AmoebaDB:DICPUDRAFT_154173"/>
<protein>
    <submittedName>
        <fullName evidence="1">Uncharacterized protein</fullName>
    </submittedName>
</protein>
<dbReference type="InParanoid" id="F0ZQN4"/>
<evidence type="ECO:0000313" key="1">
    <source>
        <dbReference type="EMBL" id="EGC33729.1"/>
    </source>
</evidence>
<gene>
    <name evidence="1" type="ORF">DICPUDRAFT_154173</name>
</gene>
<dbReference type="GeneID" id="10503070"/>
<dbReference type="Pfam" id="PF04113">
    <property type="entry name" value="Gpi16"/>
    <property type="match status" value="1"/>
</dbReference>
<evidence type="ECO:0000313" key="2">
    <source>
        <dbReference type="Proteomes" id="UP000001064"/>
    </source>
</evidence>
<dbReference type="PANTHER" id="PTHR12959:SF11">
    <property type="entry name" value="GPI TRANSAMIDASE COMPONENT PIG-T"/>
    <property type="match status" value="1"/>
</dbReference>
<accession>F0ZQN4</accession>
<dbReference type="GO" id="GO:0042765">
    <property type="term" value="C:GPI-anchor transamidase complex"/>
    <property type="evidence" value="ECO:0007669"/>
    <property type="project" value="InterPro"/>
</dbReference>
<dbReference type="STRING" id="5786.F0ZQN4"/>
<reference evidence="2" key="1">
    <citation type="journal article" date="2011" name="Genome Biol.">
        <title>Comparative genomics of the social amoebae Dictyostelium discoideum and Dictyostelium purpureum.</title>
        <authorList>
            <consortium name="US DOE Joint Genome Institute (JGI-PGF)"/>
            <person name="Sucgang R."/>
            <person name="Kuo A."/>
            <person name="Tian X."/>
            <person name="Salerno W."/>
            <person name="Parikh A."/>
            <person name="Feasley C.L."/>
            <person name="Dalin E."/>
            <person name="Tu H."/>
            <person name="Huang E."/>
            <person name="Barry K."/>
            <person name="Lindquist E."/>
            <person name="Shapiro H."/>
            <person name="Bruce D."/>
            <person name="Schmutz J."/>
            <person name="Salamov A."/>
            <person name="Fey P."/>
            <person name="Gaudet P."/>
            <person name="Anjard C."/>
            <person name="Babu M.M."/>
            <person name="Basu S."/>
            <person name="Bushmanova Y."/>
            <person name="van der Wel H."/>
            <person name="Katoh-Kurasawa M."/>
            <person name="Dinh C."/>
            <person name="Coutinho P.M."/>
            <person name="Saito T."/>
            <person name="Elias M."/>
            <person name="Schaap P."/>
            <person name="Kay R.R."/>
            <person name="Henrissat B."/>
            <person name="Eichinger L."/>
            <person name="Rivero F."/>
            <person name="Putnam N.H."/>
            <person name="West C.M."/>
            <person name="Loomis W.F."/>
            <person name="Chisholm R.L."/>
            <person name="Shaulsky G."/>
            <person name="Strassmann J.E."/>
            <person name="Queller D.C."/>
            <person name="Kuspa A."/>
            <person name="Grigoriev I.V."/>
        </authorList>
    </citation>
    <scope>NUCLEOTIDE SEQUENCE [LARGE SCALE GENOMIC DNA]</scope>
    <source>
        <strain evidence="2">QSDP1</strain>
    </source>
</reference>
<dbReference type="AlphaFoldDB" id="F0ZQN4"/>
<dbReference type="PANTHER" id="PTHR12959">
    <property type="entry name" value="GPI TRANSAMIDASE COMPONENT PIG-T-RELATED"/>
    <property type="match status" value="1"/>
</dbReference>
<dbReference type="InterPro" id="IPR007245">
    <property type="entry name" value="PIG-T"/>
</dbReference>
<sequence length="79" mass="8888">MGNFFSKKFTMKFICLCVPVIEITNPQNGTSKAVPLELRYGILPRESVCTENLTPLPCREQSGIGKLLAPNKLYDVHYN</sequence>
<name>F0ZQN4_DICPU</name>